<proteinExistence type="predicted"/>
<dbReference type="PANTHER" id="PTHR40465:SF1">
    <property type="entry name" value="DUF6534 DOMAIN-CONTAINING PROTEIN"/>
    <property type="match status" value="1"/>
</dbReference>
<feature type="transmembrane region" description="Helical" evidence="1">
    <location>
        <begin position="117"/>
        <end position="146"/>
    </location>
</feature>
<feature type="transmembrane region" description="Helical" evidence="1">
    <location>
        <begin position="230"/>
        <end position="249"/>
    </location>
</feature>
<keyword evidence="4" id="KW-1185">Reference proteome</keyword>
<evidence type="ECO:0000313" key="3">
    <source>
        <dbReference type="EMBL" id="KIM21435.1"/>
    </source>
</evidence>
<feature type="transmembrane region" description="Helical" evidence="1">
    <location>
        <begin position="152"/>
        <end position="176"/>
    </location>
</feature>
<sequence>MADVGPTLSGLFGGSYLNAIVYMLEIVQLASYIKHFWKKDRLPIRILVVLCFLIDTLCTIAVCAWIVQSSVIHWGDRAYLAQQYWPSSVYVVCTSAVATLVQSFLIYRYFILSSQRIITLILGIFTLTAFAGGIAVAVILICFATYADRDRLLVTSILWLGSTSIADVLIMVSLVLTLMRTASGTPIRSTKALIRRLILVAIQSGTVTTILALLSLSIFVAKPRTNDSAYFSLSIGRVYTLTMLFNLNLRRDLRNRCYSCRMKTFGGV</sequence>
<feature type="transmembrane region" description="Helical" evidence="1">
    <location>
        <begin position="12"/>
        <end position="32"/>
    </location>
</feature>
<dbReference type="STRING" id="933852.A0A0C3A9W3"/>
<dbReference type="OrthoDB" id="3183258at2759"/>
<evidence type="ECO:0000256" key="1">
    <source>
        <dbReference type="SAM" id="Phobius"/>
    </source>
</evidence>
<evidence type="ECO:0000313" key="4">
    <source>
        <dbReference type="Proteomes" id="UP000054097"/>
    </source>
</evidence>
<feature type="domain" description="DUF6534" evidence="2">
    <location>
        <begin position="164"/>
        <end position="251"/>
    </location>
</feature>
<reference evidence="3 4" key="1">
    <citation type="submission" date="2014-04" db="EMBL/GenBank/DDBJ databases">
        <authorList>
            <consortium name="DOE Joint Genome Institute"/>
            <person name="Kuo A."/>
            <person name="Zuccaro A."/>
            <person name="Kohler A."/>
            <person name="Nagy L.G."/>
            <person name="Floudas D."/>
            <person name="Copeland A."/>
            <person name="Barry K.W."/>
            <person name="Cichocki N."/>
            <person name="Veneault-Fourrey C."/>
            <person name="LaButti K."/>
            <person name="Lindquist E.A."/>
            <person name="Lipzen A."/>
            <person name="Lundell T."/>
            <person name="Morin E."/>
            <person name="Murat C."/>
            <person name="Sun H."/>
            <person name="Tunlid A."/>
            <person name="Henrissat B."/>
            <person name="Grigoriev I.V."/>
            <person name="Hibbett D.S."/>
            <person name="Martin F."/>
            <person name="Nordberg H.P."/>
            <person name="Cantor M.N."/>
            <person name="Hua S.X."/>
        </authorList>
    </citation>
    <scope>NUCLEOTIDE SEQUENCE [LARGE SCALE GENOMIC DNA]</scope>
    <source>
        <strain evidence="3 4">MAFF 305830</strain>
    </source>
</reference>
<keyword evidence="1" id="KW-0472">Membrane</keyword>
<gene>
    <name evidence="3" type="ORF">M408DRAFT_333451</name>
</gene>
<keyword evidence="1" id="KW-0812">Transmembrane</keyword>
<keyword evidence="1" id="KW-1133">Transmembrane helix</keyword>
<accession>A0A0C3A9W3</accession>
<name>A0A0C3A9W3_SERVB</name>
<feature type="transmembrane region" description="Helical" evidence="1">
    <location>
        <begin position="87"/>
        <end position="110"/>
    </location>
</feature>
<dbReference type="Proteomes" id="UP000054097">
    <property type="component" value="Unassembled WGS sequence"/>
</dbReference>
<dbReference type="PANTHER" id="PTHR40465">
    <property type="entry name" value="CHROMOSOME 1, WHOLE GENOME SHOTGUN SEQUENCE"/>
    <property type="match status" value="1"/>
</dbReference>
<organism evidence="3 4">
    <name type="scientific">Serendipita vermifera MAFF 305830</name>
    <dbReference type="NCBI Taxonomy" id="933852"/>
    <lineage>
        <taxon>Eukaryota</taxon>
        <taxon>Fungi</taxon>
        <taxon>Dikarya</taxon>
        <taxon>Basidiomycota</taxon>
        <taxon>Agaricomycotina</taxon>
        <taxon>Agaricomycetes</taxon>
        <taxon>Sebacinales</taxon>
        <taxon>Serendipitaceae</taxon>
        <taxon>Serendipita</taxon>
    </lineage>
</organism>
<feature type="transmembrane region" description="Helical" evidence="1">
    <location>
        <begin position="197"/>
        <end position="218"/>
    </location>
</feature>
<protein>
    <recommendedName>
        <fullName evidence="2">DUF6534 domain-containing protein</fullName>
    </recommendedName>
</protein>
<dbReference type="Pfam" id="PF20152">
    <property type="entry name" value="DUF6534"/>
    <property type="match status" value="1"/>
</dbReference>
<evidence type="ECO:0000259" key="2">
    <source>
        <dbReference type="Pfam" id="PF20152"/>
    </source>
</evidence>
<reference evidence="4" key="2">
    <citation type="submission" date="2015-01" db="EMBL/GenBank/DDBJ databases">
        <title>Evolutionary Origins and Diversification of the Mycorrhizal Mutualists.</title>
        <authorList>
            <consortium name="DOE Joint Genome Institute"/>
            <consortium name="Mycorrhizal Genomics Consortium"/>
            <person name="Kohler A."/>
            <person name="Kuo A."/>
            <person name="Nagy L.G."/>
            <person name="Floudas D."/>
            <person name="Copeland A."/>
            <person name="Barry K.W."/>
            <person name="Cichocki N."/>
            <person name="Veneault-Fourrey C."/>
            <person name="LaButti K."/>
            <person name="Lindquist E.A."/>
            <person name="Lipzen A."/>
            <person name="Lundell T."/>
            <person name="Morin E."/>
            <person name="Murat C."/>
            <person name="Riley R."/>
            <person name="Ohm R."/>
            <person name="Sun H."/>
            <person name="Tunlid A."/>
            <person name="Henrissat B."/>
            <person name="Grigoriev I.V."/>
            <person name="Hibbett D.S."/>
            <person name="Martin F."/>
        </authorList>
    </citation>
    <scope>NUCLEOTIDE SEQUENCE [LARGE SCALE GENOMIC DNA]</scope>
    <source>
        <strain evidence="4">MAFF 305830</strain>
    </source>
</reference>
<dbReference type="AlphaFoldDB" id="A0A0C3A9W3"/>
<dbReference type="InterPro" id="IPR045339">
    <property type="entry name" value="DUF6534"/>
</dbReference>
<dbReference type="EMBL" id="KN824383">
    <property type="protein sequence ID" value="KIM21435.1"/>
    <property type="molecule type" value="Genomic_DNA"/>
</dbReference>
<feature type="transmembrane region" description="Helical" evidence="1">
    <location>
        <begin position="44"/>
        <end position="67"/>
    </location>
</feature>
<dbReference type="HOGENOM" id="CLU_831992_0_0_1"/>